<comment type="caution">
    <text evidence="9">The sequence shown here is derived from an EMBL/GenBank/DDBJ whole genome shotgun (WGS) entry which is preliminary data.</text>
</comment>
<dbReference type="SMART" id="SM00857">
    <property type="entry name" value="Resolvase"/>
    <property type="match status" value="1"/>
</dbReference>
<keyword evidence="3" id="KW-0230">DNA invertase</keyword>
<evidence type="ECO:0000313" key="9">
    <source>
        <dbReference type="EMBL" id="PPQ30952.1"/>
    </source>
</evidence>
<dbReference type="OrthoDB" id="9800103at2"/>
<dbReference type="InterPro" id="IPR009057">
    <property type="entry name" value="Homeodomain-like_sf"/>
</dbReference>
<evidence type="ECO:0000256" key="4">
    <source>
        <dbReference type="ARBA" id="ARBA00023125"/>
    </source>
</evidence>
<dbReference type="PANTHER" id="PTHR30461:SF26">
    <property type="entry name" value="RESOLVASE HOMOLOG YNEB"/>
    <property type="match status" value="1"/>
</dbReference>
<dbReference type="InterPro" id="IPR036162">
    <property type="entry name" value="Resolvase-like_N_sf"/>
</dbReference>
<reference evidence="9 10" key="1">
    <citation type="journal article" date="2018" name="Arch. Microbiol.">
        <title>New insights into the metabolic potential of the phototrophic purple bacterium Rhodopila globiformis DSM 161(T) from its draft genome sequence and evidence for a vanadium-dependent nitrogenase.</title>
        <authorList>
            <person name="Imhoff J.F."/>
            <person name="Rahn T."/>
            <person name="Kunzel S."/>
            <person name="Neulinger S.C."/>
        </authorList>
    </citation>
    <scope>NUCLEOTIDE SEQUENCE [LARGE SCALE GENOMIC DNA]</scope>
    <source>
        <strain evidence="9 10">DSM 16996</strain>
    </source>
</reference>
<proteinExistence type="inferred from homology"/>
<gene>
    <name evidence="9" type="ORF">CCR94_10755</name>
</gene>
<keyword evidence="2" id="KW-0229">DNA integration</keyword>
<dbReference type="InterPro" id="IPR050639">
    <property type="entry name" value="SSR_resolvase"/>
</dbReference>
<dbReference type="SUPFAM" id="SSF53041">
    <property type="entry name" value="Resolvase-like"/>
    <property type="match status" value="1"/>
</dbReference>
<organism evidence="9 10">
    <name type="scientific">Rhodoblastus sphagnicola</name>
    <dbReference type="NCBI Taxonomy" id="333368"/>
    <lineage>
        <taxon>Bacteria</taxon>
        <taxon>Pseudomonadati</taxon>
        <taxon>Pseudomonadota</taxon>
        <taxon>Alphaproteobacteria</taxon>
        <taxon>Hyphomicrobiales</taxon>
        <taxon>Rhodoblastaceae</taxon>
        <taxon>Rhodoblastus</taxon>
    </lineage>
</organism>
<dbReference type="PROSITE" id="PS51736">
    <property type="entry name" value="RECOMBINASES_3"/>
    <property type="match status" value="1"/>
</dbReference>
<sequence length="183" mass="19989">MAIFGYARVSTDGQSLEAQVESLCAAGAEKVFRETASGKETDRRQLARAVKSLAKGDTLLVTRLDRLARSTRDLLNILDAIGNVGAGFRSLSDTWADTTTPHGRLMLTVLGGLAEFERELIRARTGEGRERAQARGVHMGRPRKLTRHQRAEALAALAEGTATQADLARRFNVDRSTVSRLRS</sequence>
<dbReference type="AlphaFoldDB" id="A0A2S6N8J9"/>
<dbReference type="InterPro" id="IPR006119">
    <property type="entry name" value="Resolv_N"/>
</dbReference>
<comment type="similarity">
    <text evidence="1">Belongs to the site-specific recombinase resolvase family.</text>
</comment>
<dbReference type="InterPro" id="IPR006118">
    <property type="entry name" value="Recombinase_CS"/>
</dbReference>
<evidence type="ECO:0000259" key="8">
    <source>
        <dbReference type="PROSITE" id="PS51736"/>
    </source>
</evidence>
<dbReference type="GO" id="GO:0003677">
    <property type="term" value="F:DNA binding"/>
    <property type="evidence" value="ECO:0007669"/>
    <property type="project" value="UniProtKB-KW"/>
</dbReference>
<keyword evidence="10" id="KW-1185">Reference proteome</keyword>
<dbReference type="FunFam" id="3.40.50.1390:FF:000001">
    <property type="entry name" value="DNA recombinase"/>
    <property type="match status" value="1"/>
</dbReference>
<dbReference type="PROSITE" id="PS00397">
    <property type="entry name" value="RECOMBINASES_1"/>
    <property type="match status" value="1"/>
</dbReference>
<dbReference type="PANTHER" id="PTHR30461">
    <property type="entry name" value="DNA-INVERTASE FROM LAMBDOID PROPHAGE"/>
    <property type="match status" value="1"/>
</dbReference>
<evidence type="ECO:0000256" key="5">
    <source>
        <dbReference type="ARBA" id="ARBA00023172"/>
    </source>
</evidence>
<evidence type="ECO:0000256" key="7">
    <source>
        <dbReference type="PROSITE-ProRule" id="PRU10137"/>
    </source>
</evidence>
<dbReference type="GO" id="GO:0000150">
    <property type="term" value="F:DNA strand exchange activity"/>
    <property type="evidence" value="ECO:0007669"/>
    <property type="project" value="UniProtKB-KW"/>
</dbReference>
<dbReference type="Gene3D" id="1.10.10.60">
    <property type="entry name" value="Homeodomain-like"/>
    <property type="match status" value="1"/>
</dbReference>
<feature type="active site" description="O-(5'-phospho-DNA)-serine intermediate" evidence="6 7">
    <location>
        <position position="10"/>
    </location>
</feature>
<keyword evidence="5" id="KW-0233">DNA recombination</keyword>
<feature type="domain" description="Resolvase/invertase-type recombinase catalytic" evidence="8">
    <location>
        <begin position="2"/>
        <end position="136"/>
    </location>
</feature>
<protein>
    <submittedName>
        <fullName evidence="9">Resolvase</fullName>
    </submittedName>
</protein>
<dbReference type="PROSITE" id="PS00398">
    <property type="entry name" value="RECOMBINASES_2"/>
    <property type="match status" value="1"/>
</dbReference>
<keyword evidence="4" id="KW-0238">DNA-binding</keyword>
<dbReference type="Proteomes" id="UP000239089">
    <property type="component" value="Unassembled WGS sequence"/>
</dbReference>
<evidence type="ECO:0000256" key="3">
    <source>
        <dbReference type="ARBA" id="ARBA00023100"/>
    </source>
</evidence>
<evidence type="ECO:0000256" key="6">
    <source>
        <dbReference type="PIRSR" id="PIRSR606118-50"/>
    </source>
</evidence>
<dbReference type="Gene3D" id="3.40.50.1390">
    <property type="entry name" value="Resolvase, N-terminal catalytic domain"/>
    <property type="match status" value="1"/>
</dbReference>
<dbReference type="GO" id="GO:0015074">
    <property type="term" value="P:DNA integration"/>
    <property type="evidence" value="ECO:0007669"/>
    <property type="project" value="UniProtKB-KW"/>
</dbReference>
<accession>A0A2S6N8J9</accession>
<dbReference type="SUPFAM" id="SSF46689">
    <property type="entry name" value="Homeodomain-like"/>
    <property type="match status" value="1"/>
</dbReference>
<dbReference type="InterPro" id="IPR006120">
    <property type="entry name" value="Resolvase_HTH_dom"/>
</dbReference>
<dbReference type="Pfam" id="PF02796">
    <property type="entry name" value="HTH_7"/>
    <property type="match status" value="1"/>
</dbReference>
<evidence type="ECO:0000313" key="10">
    <source>
        <dbReference type="Proteomes" id="UP000239089"/>
    </source>
</evidence>
<evidence type="ECO:0000256" key="1">
    <source>
        <dbReference type="ARBA" id="ARBA00009913"/>
    </source>
</evidence>
<name>A0A2S6N8J9_9HYPH</name>
<dbReference type="CDD" id="cd03768">
    <property type="entry name" value="SR_ResInv"/>
    <property type="match status" value="1"/>
</dbReference>
<dbReference type="EMBL" id="NHSJ01000069">
    <property type="protein sequence ID" value="PPQ30952.1"/>
    <property type="molecule type" value="Genomic_DNA"/>
</dbReference>
<evidence type="ECO:0000256" key="2">
    <source>
        <dbReference type="ARBA" id="ARBA00022908"/>
    </source>
</evidence>
<dbReference type="Pfam" id="PF00239">
    <property type="entry name" value="Resolvase"/>
    <property type="match status" value="1"/>
</dbReference>